<dbReference type="Gene3D" id="2.40.10.340">
    <property type="entry name" value="Rod shape-determining protein MreC, domain 1"/>
    <property type="match status" value="1"/>
</dbReference>
<dbReference type="NCBIfam" id="NF010532">
    <property type="entry name" value="PRK13922.9-3"/>
    <property type="match status" value="1"/>
</dbReference>
<dbReference type="PANTHER" id="PTHR34138:SF1">
    <property type="entry name" value="CELL SHAPE-DETERMINING PROTEIN MREC"/>
    <property type="match status" value="1"/>
</dbReference>
<dbReference type="InterPro" id="IPR042177">
    <property type="entry name" value="Cell/Rod_1"/>
</dbReference>
<protein>
    <recommendedName>
        <fullName evidence="2 5">Cell shape-determining protein MreC</fullName>
    </recommendedName>
    <alternativeName>
        <fullName evidence="4 5">Cell shape protein MreC</fullName>
    </alternativeName>
</protein>
<evidence type="ECO:0000256" key="1">
    <source>
        <dbReference type="ARBA" id="ARBA00009369"/>
    </source>
</evidence>
<feature type="domain" description="Rod shape-determining protein MreC beta-barrel core" evidence="6">
    <location>
        <begin position="109"/>
        <end position="257"/>
    </location>
</feature>
<accession>A0ABU2YM36</accession>
<proteinExistence type="inferred from homology"/>
<dbReference type="RefSeq" id="WP_311427983.1">
    <property type="nucleotide sequence ID" value="NZ_JAVRIA010000006.1"/>
</dbReference>
<keyword evidence="8" id="KW-1185">Reference proteome</keyword>
<gene>
    <name evidence="7" type="primary">mreC</name>
    <name evidence="7" type="ORF">RM697_11190</name>
</gene>
<evidence type="ECO:0000313" key="8">
    <source>
        <dbReference type="Proteomes" id="UP001259492"/>
    </source>
</evidence>
<comment type="function">
    <text evidence="5">Involved in formation and maintenance of cell shape.</text>
</comment>
<dbReference type="InterPro" id="IPR042175">
    <property type="entry name" value="Cell/Rod_MreC_2"/>
</dbReference>
<evidence type="ECO:0000256" key="2">
    <source>
        <dbReference type="ARBA" id="ARBA00013855"/>
    </source>
</evidence>
<evidence type="ECO:0000313" key="7">
    <source>
        <dbReference type="EMBL" id="MDT0559218.1"/>
    </source>
</evidence>
<dbReference type="Pfam" id="PF04085">
    <property type="entry name" value="MreC"/>
    <property type="match status" value="1"/>
</dbReference>
<keyword evidence="3 5" id="KW-0133">Cell shape</keyword>
<evidence type="ECO:0000256" key="3">
    <source>
        <dbReference type="ARBA" id="ARBA00022960"/>
    </source>
</evidence>
<dbReference type="Gene3D" id="2.40.10.350">
    <property type="entry name" value="Rod shape-determining protein MreC, domain 2"/>
    <property type="match status" value="1"/>
</dbReference>
<dbReference type="Proteomes" id="UP001259492">
    <property type="component" value="Unassembled WGS sequence"/>
</dbReference>
<evidence type="ECO:0000259" key="6">
    <source>
        <dbReference type="Pfam" id="PF04085"/>
    </source>
</evidence>
<sequence>MQQILNFIIRHKTFLMFLLLFGISLTLTIQSHSYHRSKFINSANFISGGIYKSTNSLSQFFNLKHENELLVEENSRLRALIFNQDTSIDSIAELPMASTGHYKIKVAEVFKNSYSKPNNYLLINKGANDSIHQDFGVFNAKGIIGIIDNTSSNYATVLSILNTKSRINAKLKNSNHIGSLRWNTKSPEYVQMEDVLKYAPVNVGDTIVTGGRSSIFPKGIAIGSIDSFEIDDSGDSYIVQVKLFNDMSNLGFVYIVENVDAKEIQQLENLIDE</sequence>
<organism evidence="7 8">
    <name type="scientific">Microcosmobacter mediterraneus</name>
    <dbReference type="NCBI Taxonomy" id="3075607"/>
    <lineage>
        <taxon>Bacteria</taxon>
        <taxon>Pseudomonadati</taxon>
        <taxon>Bacteroidota</taxon>
        <taxon>Flavobacteriia</taxon>
        <taxon>Flavobacteriales</taxon>
        <taxon>Flavobacteriaceae</taxon>
        <taxon>Microcosmobacter</taxon>
    </lineage>
</organism>
<name>A0ABU2YM36_9FLAO</name>
<evidence type="ECO:0000256" key="4">
    <source>
        <dbReference type="ARBA" id="ARBA00032089"/>
    </source>
</evidence>
<dbReference type="InterPro" id="IPR055342">
    <property type="entry name" value="MreC_beta-barrel_core"/>
</dbReference>
<comment type="similarity">
    <text evidence="1 5">Belongs to the MreC family.</text>
</comment>
<reference evidence="7 8" key="1">
    <citation type="submission" date="2023-09" db="EMBL/GenBank/DDBJ databases">
        <authorList>
            <person name="Rey-Velasco X."/>
        </authorList>
    </citation>
    <scope>NUCLEOTIDE SEQUENCE [LARGE SCALE GENOMIC DNA]</scope>
    <source>
        <strain evidence="7 8">W332</strain>
    </source>
</reference>
<dbReference type="PANTHER" id="PTHR34138">
    <property type="entry name" value="CELL SHAPE-DETERMINING PROTEIN MREC"/>
    <property type="match status" value="1"/>
</dbReference>
<comment type="caution">
    <text evidence="7">The sequence shown here is derived from an EMBL/GenBank/DDBJ whole genome shotgun (WGS) entry which is preliminary data.</text>
</comment>
<dbReference type="InterPro" id="IPR007221">
    <property type="entry name" value="MreC"/>
</dbReference>
<dbReference type="EMBL" id="JAVRIA010000006">
    <property type="protein sequence ID" value="MDT0559218.1"/>
    <property type="molecule type" value="Genomic_DNA"/>
</dbReference>
<dbReference type="PIRSF" id="PIRSF038471">
    <property type="entry name" value="MreC"/>
    <property type="match status" value="1"/>
</dbReference>
<evidence type="ECO:0000256" key="5">
    <source>
        <dbReference type="PIRNR" id="PIRNR038471"/>
    </source>
</evidence>